<proteinExistence type="predicted"/>
<name>A0A9X1L3J0_9FLAO</name>
<dbReference type="EMBL" id="JAJAPW010000001">
    <property type="protein sequence ID" value="MCB4797306.1"/>
    <property type="molecule type" value="Genomic_DNA"/>
</dbReference>
<dbReference type="AlphaFoldDB" id="A0A9X1L3J0"/>
<accession>A0A9X1L3J0</accession>
<dbReference type="Proteomes" id="UP001139199">
    <property type="component" value="Unassembled WGS sequence"/>
</dbReference>
<protein>
    <submittedName>
        <fullName evidence="1">Uncharacterized protein</fullName>
    </submittedName>
</protein>
<comment type="caution">
    <text evidence="1">The sequence shown here is derived from an EMBL/GenBank/DDBJ whole genome shotgun (WGS) entry which is preliminary data.</text>
</comment>
<keyword evidence="2" id="KW-1185">Reference proteome</keyword>
<evidence type="ECO:0000313" key="1">
    <source>
        <dbReference type="EMBL" id="MCB4797306.1"/>
    </source>
</evidence>
<dbReference type="RefSeq" id="WP_226539714.1">
    <property type="nucleotide sequence ID" value="NZ_JAJAPW010000001.1"/>
</dbReference>
<gene>
    <name evidence="1" type="ORF">LG649_00505</name>
</gene>
<sequence>MKTTFNIIVTVGCFCTMFFIKSCISKTSVEKDQLKVPSQAISYSQANILEDEFIKTRANILNDTLGFEDSREFLFSLDSLKQYIAYFEREAKTQGYKDLGIRIYFGAYPESKKYPDPGKSTVFLVPTGNKIQSQGSFNPFLAVYETGDDNIESISSLNYGHAGRPPKKIEE</sequence>
<evidence type="ECO:0000313" key="2">
    <source>
        <dbReference type="Proteomes" id="UP001139199"/>
    </source>
</evidence>
<organism evidence="1 2">
    <name type="scientific">Neotamlana laminarinivorans</name>
    <dbReference type="NCBI Taxonomy" id="2883124"/>
    <lineage>
        <taxon>Bacteria</taxon>
        <taxon>Pseudomonadati</taxon>
        <taxon>Bacteroidota</taxon>
        <taxon>Flavobacteriia</taxon>
        <taxon>Flavobacteriales</taxon>
        <taxon>Flavobacteriaceae</taxon>
        <taxon>Neotamlana</taxon>
    </lineage>
</organism>
<reference evidence="1" key="1">
    <citation type="submission" date="2021-10" db="EMBL/GenBank/DDBJ databases">
        <title>Tamlana sargassums sp. nov., and Tamlana laminarinivorans sp. nov., two new bacteria isolated from the brown alga.</title>
        <authorList>
            <person name="Li J."/>
        </authorList>
    </citation>
    <scope>NUCLEOTIDE SEQUENCE</scope>
    <source>
        <strain evidence="1">PT2-4</strain>
    </source>
</reference>